<keyword evidence="2" id="KW-0378">Hydrolase</keyword>
<dbReference type="InterPro" id="IPR003593">
    <property type="entry name" value="AAA+_ATPase"/>
</dbReference>
<dbReference type="OrthoDB" id="10042665at2759"/>
<protein>
    <submittedName>
        <fullName evidence="2">P-loop containing nucleoside triphosphate hydrolase protein</fullName>
    </submittedName>
</protein>
<evidence type="ECO:0000313" key="3">
    <source>
        <dbReference type="Proteomes" id="UP000439903"/>
    </source>
</evidence>
<name>A0A8H4ALL9_GIGMA</name>
<evidence type="ECO:0000313" key="2">
    <source>
        <dbReference type="EMBL" id="KAF0510835.1"/>
    </source>
</evidence>
<organism evidence="2 3">
    <name type="scientific">Gigaspora margarita</name>
    <dbReference type="NCBI Taxonomy" id="4874"/>
    <lineage>
        <taxon>Eukaryota</taxon>
        <taxon>Fungi</taxon>
        <taxon>Fungi incertae sedis</taxon>
        <taxon>Mucoromycota</taxon>
        <taxon>Glomeromycotina</taxon>
        <taxon>Glomeromycetes</taxon>
        <taxon>Diversisporales</taxon>
        <taxon>Gigasporaceae</taxon>
        <taxon>Gigaspora</taxon>
    </lineage>
</organism>
<feature type="domain" description="AAA+ ATPase" evidence="1">
    <location>
        <begin position="416"/>
        <end position="545"/>
    </location>
</feature>
<dbReference type="SMART" id="SM00382">
    <property type="entry name" value="AAA"/>
    <property type="match status" value="1"/>
</dbReference>
<proteinExistence type="predicted"/>
<dbReference type="SUPFAM" id="SSF52540">
    <property type="entry name" value="P-loop containing nucleoside triphosphate hydrolases"/>
    <property type="match status" value="1"/>
</dbReference>
<dbReference type="Pfam" id="PF00004">
    <property type="entry name" value="AAA"/>
    <property type="match status" value="1"/>
</dbReference>
<comment type="caution">
    <text evidence="2">The sequence shown here is derived from an EMBL/GenBank/DDBJ whole genome shotgun (WGS) entry which is preliminary data.</text>
</comment>
<reference evidence="2 3" key="1">
    <citation type="journal article" date="2019" name="Environ. Microbiol.">
        <title>At the nexus of three kingdoms: the genome of the mycorrhizal fungus Gigaspora margarita provides insights into plant, endobacterial and fungal interactions.</title>
        <authorList>
            <person name="Venice F."/>
            <person name="Ghignone S."/>
            <person name="Salvioli di Fossalunga A."/>
            <person name="Amselem J."/>
            <person name="Novero M."/>
            <person name="Xianan X."/>
            <person name="Sedzielewska Toro K."/>
            <person name="Morin E."/>
            <person name="Lipzen A."/>
            <person name="Grigoriev I.V."/>
            <person name="Henrissat B."/>
            <person name="Martin F.M."/>
            <person name="Bonfante P."/>
        </authorList>
    </citation>
    <scope>NUCLEOTIDE SEQUENCE [LARGE SCALE GENOMIC DNA]</scope>
    <source>
        <strain evidence="2 3">BEG34</strain>
    </source>
</reference>
<dbReference type="PANTHER" id="PTHR46411:SF3">
    <property type="entry name" value="AAA+ ATPASE DOMAIN-CONTAINING PROTEIN"/>
    <property type="match status" value="1"/>
</dbReference>
<dbReference type="GO" id="GO:0016887">
    <property type="term" value="F:ATP hydrolysis activity"/>
    <property type="evidence" value="ECO:0007669"/>
    <property type="project" value="InterPro"/>
</dbReference>
<dbReference type="Proteomes" id="UP000439903">
    <property type="component" value="Unassembled WGS sequence"/>
</dbReference>
<dbReference type="AlphaFoldDB" id="A0A8H4ALL9"/>
<dbReference type="CDD" id="cd19481">
    <property type="entry name" value="RecA-like_protease"/>
    <property type="match status" value="1"/>
</dbReference>
<sequence length="656" mass="76263">MQNDNIVKVEDASIENWKWPCIDEWYNQQKWEMERKVRDEVVEGNDAFKVVYSAGEHRIYSIFVELSSQPLKIILQDIIPDNSAIFDKEPRINAQDLYHVLEKLRTKKTELEKASNLTGEKLYLNNLIKFLEQEYEHTDEMRARMLMQNKVSFDMLWAFYTPNLPVWYTCNTSHQKRGGIISSTSVEFNYRKMQKEFNIKINVIDYDSVGFKRCHILRKIGYFKGEVDFSSLPVMPSESSKIEEKMKEIITENGKKFFKLAPGRRFINYKGSLSRWKRTEICMQLEKVNANGRVMIDLESFAIMNPDYEMDNALPPKKCDVELLVNNNAYLENDKEIQEADYLLAPAVVYGFSFALKQWGQFDVSEFEDIEFDKNSIDSLVLPPDQKDIIKGLVSQYVEPSKIIDDNGLDPIRNKGNGCIFLCYGPPGTGKTLTAESVAEFLERPLWTITVHELGTKLEVLEQQLAKVLDIAYKWKAVLLLDEADIYFERRSTSDLNRNMMVSIFLRLLEYYQGIFFLTTNRVENFDDAICSRISMFLHYPDLGPSERLEIWSNFITRAKLPLKADDFIKFKLNGREIRNVINVAQKVARTKGVDLDVNLVTNIIETVQKFRCKMDKHKDIIINGNDTAHTHKNSIDDQLKVFSSTYHNGSNEEFV</sequence>
<dbReference type="Gene3D" id="3.40.50.300">
    <property type="entry name" value="P-loop containing nucleotide triphosphate hydrolases"/>
    <property type="match status" value="1"/>
</dbReference>
<gene>
    <name evidence="2" type="ORF">F8M41_018387</name>
</gene>
<evidence type="ECO:0000259" key="1">
    <source>
        <dbReference type="SMART" id="SM00382"/>
    </source>
</evidence>
<dbReference type="PANTHER" id="PTHR46411">
    <property type="entry name" value="FAMILY ATPASE, PUTATIVE-RELATED"/>
    <property type="match status" value="1"/>
</dbReference>
<dbReference type="EMBL" id="WTPW01000445">
    <property type="protein sequence ID" value="KAF0510835.1"/>
    <property type="molecule type" value="Genomic_DNA"/>
</dbReference>
<dbReference type="InterPro" id="IPR054289">
    <property type="entry name" value="DUF7025"/>
</dbReference>
<dbReference type="InterPro" id="IPR003959">
    <property type="entry name" value="ATPase_AAA_core"/>
</dbReference>
<dbReference type="InterPro" id="IPR027417">
    <property type="entry name" value="P-loop_NTPase"/>
</dbReference>
<dbReference type="GO" id="GO:0005524">
    <property type="term" value="F:ATP binding"/>
    <property type="evidence" value="ECO:0007669"/>
    <property type="project" value="InterPro"/>
</dbReference>
<keyword evidence="3" id="KW-1185">Reference proteome</keyword>
<accession>A0A8H4ALL9</accession>
<dbReference type="Pfam" id="PF22942">
    <property type="entry name" value="DUF7025"/>
    <property type="match status" value="1"/>
</dbReference>